<proteinExistence type="predicted"/>
<dbReference type="GO" id="GO:0001716">
    <property type="term" value="F:L-amino-acid oxidase activity"/>
    <property type="evidence" value="ECO:0007669"/>
    <property type="project" value="TreeGrafter"/>
</dbReference>
<evidence type="ECO:0000259" key="2">
    <source>
        <dbReference type="Pfam" id="PF01593"/>
    </source>
</evidence>
<dbReference type="AlphaFoldDB" id="A0A8J5NIL8"/>
<dbReference type="PANTHER" id="PTHR10742">
    <property type="entry name" value="FLAVIN MONOAMINE OXIDASE"/>
    <property type="match status" value="1"/>
</dbReference>
<comment type="caution">
    <text evidence="3">The sequence shown here is derived from an EMBL/GenBank/DDBJ whole genome shotgun (WGS) entry which is preliminary data.</text>
</comment>
<dbReference type="Pfam" id="PF01593">
    <property type="entry name" value="Amino_oxidase"/>
    <property type="match status" value="1"/>
</dbReference>
<dbReference type="PANTHER" id="PTHR10742:SF342">
    <property type="entry name" value="AMINE OXIDASE"/>
    <property type="match status" value="1"/>
</dbReference>
<sequence length="702" mass="78487">MLSRAPLQKSINSPSPTNTRARDVAQASVDYDLKVVIESLKLSVLAQVGEKDSIGSLREKTKKFTGPGYTPAEQGKISVGIVGAGVAGLFAALRFDWLNCHDELKGKGLNISYDILEAAGAERLGGHLYTHRFSDEEHDYYDVGAMRFQNNTIMKTSASLMRQTGKALADTLPRTFQLFQYIGITQESKPGLIPYYLKDELDECLAYINDITIRVNKGLPENGQIPPELLKTNPSDLVSAALKVFTGVAKEKFKAAIAEEEEGEKQAFKSAGKDEKRGVRGPASQELWDLLMRADHMSVRQFLGSGQKKEIGKGPRLPVEDDFPLGPGYNYNTIEWLETTTYGTGWYGQSLTECVLEELYFHTPDMDDDPTTKDIQYWWCIDDGAQEIAKRMAMKVRERIEYNTKVQSIDAQVQLRRERKAGQYTPMKIKTTITDPKTKKVETKDREYFAIFNSTTLAALQRMELSDAGLSWGTKQAIRALGGEDKWDPEKPAVLLCSYTWGQDAQRIGSLCSNNTTHDDAELKLLIIHDPARLHGRKERAFAYFGPGQFSNMWQEIIKPNALGQLYLVGEAASSHHAWIVGALESVIRAVYVMFQGLQNGNEKFEAYDIVLKLLRTGPDNGKNVSQPLKKNGDMPTGLPFHPLPEEMPTRQFHRTKDKDLTASTEKEANEEGVDMTYGAALAVLSLIESFYELGVDKNDTY</sequence>
<dbReference type="EMBL" id="JAELUQ010000012">
    <property type="protein sequence ID" value="KAG7405074.1"/>
    <property type="molecule type" value="Genomic_DNA"/>
</dbReference>
<evidence type="ECO:0000313" key="3">
    <source>
        <dbReference type="EMBL" id="KAG7405074.1"/>
    </source>
</evidence>
<feature type="domain" description="Amine oxidase" evidence="2">
    <location>
        <begin position="103"/>
        <end position="478"/>
    </location>
</feature>
<name>A0A8J5NIL8_FUSOX</name>
<evidence type="ECO:0000313" key="4">
    <source>
        <dbReference type="Proteomes" id="UP000694050"/>
    </source>
</evidence>
<dbReference type="Proteomes" id="UP000694050">
    <property type="component" value="Unassembled WGS sequence"/>
</dbReference>
<feature type="region of interest" description="Disordered" evidence="1">
    <location>
        <begin position="1"/>
        <end position="23"/>
    </location>
</feature>
<gene>
    <name evidence="3" type="ORF">Forpe1208_v015464</name>
</gene>
<feature type="compositionally biased region" description="Polar residues" evidence="1">
    <location>
        <begin position="9"/>
        <end position="19"/>
    </location>
</feature>
<feature type="region of interest" description="Disordered" evidence="1">
    <location>
        <begin position="622"/>
        <end position="670"/>
    </location>
</feature>
<protein>
    <submittedName>
        <fullName evidence="3">Putative bifunctional amine oxidase</fullName>
    </submittedName>
</protein>
<dbReference type="GO" id="GO:0009063">
    <property type="term" value="P:amino acid catabolic process"/>
    <property type="evidence" value="ECO:0007669"/>
    <property type="project" value="TreeGrafter"/>
</dbReference>
<dbReference type="InterPro" id="IPR002937">
    <property type="entry name" value="Amino_oxidase"/>
</dbReference>
<dbReference type="InterPro" id="IPR050281">
    <property type="entry name" value="Flavin_monoamine_oxidase"/>
</dbReference>
<feature type="compositionally biased region" description="Basic and acidic residues" evidence="1">
    <location>
        <begin position="644"/>
        <end position="670"/>
    </location>
</feature>
<evidence type="ECO:0000256" key="1">
    <source>
        <dbReference type="SAM" id="MobiDB-lite"/>
    </source>
</evidence>
<accession>A0A8J5NIL8</accession>
<organism evidence="3 4">
    <name type="scientific">Fusarium oxysporum f. sp. rapae</name>
    <dbReference type="NCBI Taxonomy" id="485398"/>
    <lineage>
        <taxon>Eukaryota</taxon>
        <taxon>Fungi</taxon>
        <taxon>Dikarya</taxon>
        <taxon>Ascomycota</taxon>
        <taxon>Pezizomycotina</taxon>
        <taxon>Sordariomycetes</taxon>
        <taxon>Hypocreomycetidae</taxon>
        <taxon>Hypocreales</taxon>
        <taxon>Nectriaceae</taxon>
        <taxon>Fusarium</taxon>
        <taxon>Fusarium oxysporum species complex</taxon>
    </lineage>
</organism>
<reference evidence="3" key="1">
    <citation type="submission" date="2021-04" db="EMBL/GenBank/DDBJ databases">
        <title>First draft genome resource for Brassicaceae pathogens Fusarium oxysporum f. sp. raphani and Fusarium oxysporum f. sp. rapae.</title>
        <authorList>
            <person name="Asai S."/>
        </authorList>
    </citation>
    <scope>NUCLEOTIDE SEQUENCE</scope>
    <source>
        <strain evidence="3">Tf1208</strain>
    </source>
</reference>